<dbReference type="OrthoDB" id="3518652at2"/>
<evidence type="ECO:0000259" key="1">
    <source>
        <dbReference type="PROSITE" id="PS50943"/>
    </source>
</evidence>
<dbReference type="EMBL" id="VRSV01000001">
    <property type="protein sequence ID" value="TXK12198.1"/>
    <property type="molecule type" value="Genomic_DNA"/>
</dbReference>
<dbReference type="PROSITE" id="PS50943">
    <property type="entry name" value="HTH_CROC1"/>
    <property type="match status" value="1"/>
</dbReference>
<dbReference type="Gene3D" id="1.10.260.40">
    <property type="entry name" value="lambda repressor-like DNA-binding domains"/>
    <property type="match status" value="1"/>
</dbReference>
<evidence type="ECO:0000313" key="3">
    <source>
        <dbReference type="Proteomes" id="UP000321034"/>
    </source>
</evidence>
<dbReference type="Gene3D" id="3.30.450.180">
    <property type="match status" value="1"/>
</dbReference>
<dbReference type="InterPro" id="IPR010982">
    <property type="entry name" value="Lambda_DNA-bd_dom_sf"/>
</dbReference>
<name>A0A5C8HZA9_9MICO</name>
<dbReference type="Pfam" id="PF13560">
    <property type="entry name" value="HTH_31"/>
    <property type="match status" value="1"/>
</dbReference>
<accession>A0A5C8HZA9</accession>
<dbReference type="Proteomes" id="UP000321034">
    <property type="component" value="Unassembled WGS sequence"/>
</dbReference>
<dbReference type="SMART" id="SM00530">
    <property type="entry name" value="HTH_XRE"/>
    <property type="match status" value="1"/>
</dbReference>
<evidence type="ECO:0000313" key="2">
    <source>
        <dbReference type="EMBL" id="TXK12198.1"/>
    </source>
</evidence>
<dbReference type="PANTHER" id="PTHR35010">
    <property type="entry name" value="BLL4672 PROTEIN-RELATED"/>
    <property type="match status" value="1"/>
</dbReference>
<organism evidence="2 3">
    <name type="scientific">Microbacterium hatanonis</name>
    <dbReference type="NCBI Taxonomy" id="404366"/>
    <lineage>
        <taxon>Bacteria</taxon>
        <taxon>Bacillati</taxon>
        <taxon>Actinomycetota</taxon>
        <taxon>Actinomycetes</taxon>
        <taxon>Micrococcales</taxon>
        <taxon>Microbacteriaceae</taxon>
        <taxon>Microbacterium</taxon>
    </lineage>
</organism>
<protein>
    <submittedName>
        <fullName evidence="2">Helix-turn-helix transcriptional regulator</fullName>
    </submittedName>
</protein>
<dbReference type="InterPro" id="IPR001387">
    <property type="entry name" value="Cro/C1-type_HTH"/>
</dbReference>
<gene>
    <name evidence="2" type="ORF">FVP77_01525</name>
</gene>
<dbReference type="CDD" id="cd00093">
    <property type="entry name" value="HTH_XRE"/>
    <property type="match status" value="1"/>
</dbReference>
<dbReference type="Pfam" id="PF17765">
    <property type="entry name" value="MLTR_LBD"/>
    <property type="match status" value="1"/>
</dbReference>
<comment type="caution">
    <text evidence="2">The sequence shown here is derived from an EMBL/GenBank/DDBJ whole genome shotgun (WGS) entry which is preliminary data.</text>
</comment>
<dbReference type="RefSeq" id="WP_147892939.1">
    <property type="nucleotide sequence ID" value="NZ_BAAANR010000001.1"/>
</dbReference>
<sequence>MTGNGPLAEFLASRRGQLQPEDVGIARERGRRVAGLRRSEVADLAGISVDYYLRLEQGRDRQPSAQVLTALSRALRLDRVADTYLHRVVQSSGGRRRAPRPALLENAEEILRTWGEAPAYITDAHHDIVAVNRAATAVAPGYLRPGRNLLLDVFAASDSIHDDDSWNDTARRLVAALRFQSDPSSPRLHEILGTLSVEHRRFRQLWSLHEAFPQTTGVTMSHIEGHGWVDLRWLTLDVPGEVGYFVTTFYADAGSPGEAALAGISGGGRDHSVMRPLPTMDASVVSLASASESAPNSSMRASA</sequence>
<dbReference type="GO" id="GO:0003677">
    <property type="term" value="F:DNA binding"/>
    <property type="evidence" value="ECO:0007669"/>
    <property type="project" value="InterPro"/>
</dbReference>
<dbReference type="InterPro" id="IPR041413">
    <property type="entry name" value="MLTR_LBD"/>
</dbReference>
<dbReference type="AlphaFoldDB" id="A0A5C8HZA9"/>
<feature type="domain" description="HTH cro/C1-type" evidence="1">
    <location>
        <begin position="25"/>
        <end position="83"/>
    </location>
</feature>
<proteinExistence type="predicted"/>
<reference evidence="2 3" key="1">
    <citation type="submission" date="2019-08" db="EMBL/GenBank/DDBJ databases">
        <authorList>
            <person name="Dong K."/>
        </authorList>
    </citation>
    <scope>NUCLEOTIDE SEQUENCE [LARGE SCALE GENOMIC DNA]</scope>
    <source>
        <strain evidence="2 3">JCM14558</strain>
    </source>
</reference>
<dbReference type="SUPFAM" id="SSF47413">
    <property type="entry name" value="lambda repressor-like DNA-binding domains"/>
    <property type="match status" value="1"/>
</dbReference>
<keyword evidence="3" id="KW-1185">Reference proteome</keyword>
<dbReference type="PANTHER" id="PTHR35010:SF2">
    <property type="entry name" value="BLL4672 PROTEIN"/>
    <property type="match status" value="1"/>
</dbReference>